<organism evidence="1 2">
    <name type="scientific">Calothrix parietina FACHB-288</name>
    <dbReference type="NCBI Taxonomy" id="2692896"/>
    <lineage>
        <taxon>Bacteria</taxon>
        <taxon>Bacillati</taxon>
        <taxon>Cyanobacteriota</taxon>
        <taxon>Cyanophyceae</taxon>
        <taxon>Nostocales</taxon>
        <taxon>Calotrichaceae</taxon>
        <taxon>Calothrix</taxon>
    </lineage>
</organism>
<name>A0ABR8A3H2_9CYAN</name>
<comment type="caution">
    <text evidence="1">The sequence shown here is derived from an EMBL/GenBank/DDBJ whole genome shotgun (WGS) entry which is preliminary data.</text>
</comment>
<reference evidence="1 2" key="1">
    <citation type="journal article" date="2020" name="ISME J.">
        <title>Comparative genomics reveals insights into cyanobacterial evolution and habitat adaptation.</title>
        <authorList>
            <person name="Chen M.Y."/>
            <person name="Teng W.K."/>
            <person name="Zhao L."/>
            <person name="Hu C.X."/>
            <person name="Zhou Y.K."/>
            <person name="Han B.P."/>
            <person name="Song L.R."/>
            <person name="Shu W.S."/>
        </authorList>
    </citation>
    <scope>NUCLEOTIDE SEQUENCE [LARGE SCALE GENOMIC DNA]</scope>
    <source>
        <strain evidence="1 2">FACHB-288</strain>
    </source>
</reference>
<proteinExistence type="predicted"/>
<sequence>MTASSNICILSISNDDAVAVKREACVFRELQNSNYEIVLPKGTQSQQLHSDRKFF</sequence>
<dbReference type="Proteomes" id="UP000658514">
    <property type="component" value="Unassembled WGS sequence"/>
</dbReference>
<keyword evidence="2" id="KW-1185">Reference proteome</keyword>
<dbReference type="EMBL" id="JACJQH010000003">
    <property type="protein sequence ID" value="MBD2194308.1"/>
    <property type="molecule type" value="Genomic_DNA"/>
</dbReference>
<protein>
    <submittedName>
        <fullName evidence="1">Uncharacterized protein</fullName>
    </submittedName>
</protein>
<gene>
    <name evidence="1" type="ORF">H6G24_02200</name>
</gene>
<dbReference type="RefSeq" id="WP_190546643.1">
    <property type="nucleotide sequence ID" value="NZ_CAWPNO010000062.1"/>
</dbReference>
<accession>A0ABR8A3H2</accession>
<evidence type="ECO:0000313" key="1">
    <source>
        <dbReference type="EMBL" id="MBD2194308.1"/>
    </source>
</evidence>
<evidence type="ECO:0000313" key="2">
    <source>
        <dbReference type="Proteomes" id="UP000658514"/>
    </source>
</evidence>